<proteinExistence type="inferred from homology"/>
<comment type="caution">
    <text evidence="6">The sequence shown here is derived from an EMBL/GenBank/DDBJ whole genome shotgun (WGS) entry which is preliminary data.</text>
</comment>
<dbReference type="InterPro" id="IPR032696">
    <property type="entry name" value="SQ_cyclase_C"/>
</dbReference>
<dbReference type="Pfam" id="PF13243">
    <property type="entry name" value="SQHop_cyclase_C"/>
    <property type="match status" value="1"/>
</dbReference>
<evidence type="ECO:0000259" key="4">
    <source>
        <dbReference type="Pfam" id="PF13243"/>
    </source>
</evidence>
<evidence type="ECO:0000256" key="1">
    <source>
        <dbReference type="ARBA" id="ARBA00009755"/>
    </source>
</evidence>
<evidence type="ECO:0000313" key="7">
    <source>
        <dbReference type="Proteomes" id="UP001206925"/>
    </source>
</evidence>
<feature type="domain" description="Squalene cyclase C-terminal" evidence="4">
    <location>
        <begin position="255"/>
        <end position="580"/>
    </location>
</feature>
<dbReference type="FunFam" id="1.50.10.20:FF:000011">
    <property type="entry name" value="Terpene cyclase/mutase family member"/>
    <property type="match status" value="1"/>
</dbReference>
<dbReference type="PANTHER" id="PTHR11764">
    <property type="entry name" value="TERPENE CYCLASE/MUTASE FAMILY MEMBER"/>
    <property type="match status" value="1"/>
</dbReference>
<dbReference type="InterPro" id="IPR032697">
    <property type="entry name" value="SQ_cyclase_N"/>
</dbReference>
<feature type="domain" description="Squalene cyclase N-terminal" evidence="5">
    <location>
        <begin position="63"/>
        <end position="198"/>
    </location>
</feature>
<dbReference type="GO" id="GO:0042300">
    <property type="term" value="F:beta-amyrin synthase activity"/>
    <property type="evidence" value="ECO:0007669"/>
    <property type="project" value="TreeGrafter"/>
</dbReference>
<keyword evidence="7" id="KW-1185">Reference proteome</keyword>
<evidence type="ECO:0000256" key="2">
    <source>
        <dbReference type="ARBA" id="ARBA00022737"/>
    </source>
</evidence>
<dbReference type="InterPro" id="IPR018333">
    <property type="entry name" value="Squalene_cyclase"/>
</dbReference>
<evidence type="ECO:0000256" key="3">
    <source>
        <dbReference type="ARBA" id="ARBA00023235"/>
    </source>
</evidence>
<sequence length="588" mass="66680">MWRLKIADGSNNPYLYSTNNFVGRQTWEFDPNYGTPEERDEVKIEDGEEISYDKVTATIRRCLHLFAALQADDGHWPAENAGPMYFIQPLVICLYITGHLNSVFPQEYRKEILRYLYNNQNEDGGWGFHMEGHSTMFGTTLSYVSLRLLGEGPDGGLNGACTNARKWILDHGSAVAVPSWGKTWLSVLGVHEWDAIQCLQSSGSSLPSFPCIQSLCMLACWDEDPNGVCFKKHLARIPDYMWIAEDGMKMQSFGSQLWDASLAIQALLATELTHDIGPTLMKGHDFIKASQVKDNPSGDFKSMYRHISKGAWTYSDQDHGWQVSDCTAEGLMCCLLFSTMNPEIVGEKVPLERLTDASKNGGQSGWEPARSSKWLEILNPTEFFEDIVIEHQYVECTGSGMQALVLFKELHPEHRREDIERFLIDACGFLESMQLQDEWGMCFTYGTYFALGGLASAGKTYENCQAIRSGVKFLLRIQMDDGGWGESYRSSPEKKYIPLEGNRSNLVHTSWAMLALLHAKQEERDPTPLHRAARLLINSQMENGDFPQQETTGVFKKNCLLHYPMYRNTFTLWALAKYRKVLHQPTKV</sequence>
<dbReference type="GO" id="GO:0005811">
    <property type="term" value="C:lipid droplet"/>
    <property type="evidence" value="ECO:0007669"/>
    <property type="project" value="InterPro"/>
</dbReference>
<gene>
    <name evidence="6" type="ORF">M8C21_001744</name>
</gene>
<keyword evidence="3" id="KW-0413">Isomerase</keyword>
<dbReference type="EMBL" id="JAMZMK010007617">
    <property type="protein sequence ID" value="KAI7743977.1"/>
    <property type="molecule type" value="Genomic_DNA"/>
</dbReference>
<comment type="similarity">
    <text evidence="1">Belongs to the terpene cyclase/mutase family.</text>
</comment>
<evidence type="ECO:0008006" key="8">
    <source>
        <dbReference type="Google" id="ProtNLM"/>
    </source>
</evidence>
<dbReference type="InterPro" id="IPR008930">
    <property type="entry name" value="Terpenoid_cyclase/PrenylTrfase"/>
</dbReference>
<dbReference type="Pfam" id="PF13249">
    <property type="entry name" value="SQHop_cyclase_N"/>
    <property type="match status" value="1"/>
</dbReference>
<dbReference type="SUPFAM" id="SSF48239">
    <property type="entry name" value="Terpenoid cyclases/Protein prenyltransferases"/>
    <property type="match status" value="2"/>
</dbReference>
<organism evidence="6 7">
    <name type="scientific">Ambrosia artemisiifolia</name>
    <name type="common">Common ragweed</name>
    <dbReference type="NCBI Taxonomy" id="4212"/>
    <lineage>
        <taxon>Eukaryota</taxon>
        <taxon>Viridiplantae</taxon>
        <taxon>Streptophyta</taxon>
        <taxon>Embryophyta</taxon>
        <taxon>Tracheophyta</taxon>
        <taxon>Spermatophyta</taxon>
        <taxon>Magnoliopsida</taxon>
        <taxon>eudicotyledons</taxon>
        <taxon>Gunneridae</taxon>
        <taxon>Pentapetalae</taxon>
        <taxon>asterids</taxon>
        <taxon>campanulids</taxon>
        <taxon>Asterales</taxon>
        <taxon>Asteraceae</taxon>
        <taxon>Asteroideae</taxon>
        <taxon>Heliantheae alliance</taxon>
        <taxon>Heliantheae</taxon>
        <taxon>Ambrosia</taxon>
    </lineage>
</organism>
<accession>A0AAD5CLT7</accession>
<dbReference type="Proteomes" id="UP001206925">
    <property type="component" value="Unassembled WGS sequence"/>
</dbReference>
<evidence type="ECO:0000313" key="6">
    <source>
        <dbReference type="EMBL" id="KAI7743977.1"/>
    </source>
</evidence>
<name>A0AAD5CLT7_AMBAR</name>
<reference evidence="6" key="1">
    <citation type="submission" date="2022-06" db="EMBL/GenBank/DDBJ databases">
        <title>Uncovering the hologenomic basis of an extraordinary plant invasion.</title>
        <authorList>
            <person name="Bieker V.C."/>
            <person name="Martin M.D."/>
            <person name="Gilbert T."/>
            <person name="Hodgins K."/>
            <person name="Battlay P."/>
            <person name="Petersen B."/>
            <person name="Wilson J."/>
        </authorList>
    </citation>
    <scope>NUCLEOTIDE SEQUENCE</scope>
    <source>
        <strain evidence="6">AA19_3_7</strain>
        <tissue evidence="6">Leaf</tissue>
    </source>
</reference>
<dbReference type="Gene3D" id="1.50.10.20">
    <property type="match status" value="2"/>
</dbReference>
<evidence type="ECO:0000259" key="5">
    <source>
        <dbReference type="Pfam" id="PF13249"/>
    </source>
</evidence>
<dbReference type="NCBIfam" id="TIGR01787">
    <property type="entry name" value="squalene_cyclas"/>
    <property type="match status" value="1"/>
</dbReference>
<dbReference type="GO" id="GO:0016104">
    <property type="term" value="P:triterpenoid biosynthetic process"/>
    <property type="evidence" value="ECO:0007669"/>
    <property type="project" value="InterPro"/>
</dbReference>
<dbReference type="AlphaFoldDB" id="A0AAD5CLT7"/>
<dbReference type="PANTHER" id="PTHR11764:SF58">
    <property type="entry name" value="BETA-AMYRIN SYNTHASE-RELATED"/>
    <property type="match status" value="1"/>
</dbReference>
<keyword evidence="2" id="KW-0677">Repeat</keyword>
<protein>
    <recommendedName>
        <fullName evidence="8">Terpene cyclase/mutase family member</fullName>
    </recommendedName>
</protein>